<evidence type="ECO:0000313" key="12">
    <source>
        <dbReference type="EMBL" id="QIL49408.1"/>
    </source>
</evidence>
<dbReference type="GO" id="GO:0000287">
    <property type="term" value="F:magnesium ion binding"/>
    <property type="evidence" value="ECO:0007669"/>
    <property type="project" value="UniProtKB-UniRule"/>
</dbReference>
<keyword evidence="11" id="KW-0479">Metal-binding</keyword>
<keyword evidence="4 11" id="KW-0028">Amino-acid biosynthesis</keyword>
<feature type="binding site" evidence="11">
    <location>
        <position position="118"/>
    </location>
    <ligand>
        <name>ATP</name>
        <dbReference type="ChEBI" id="CHEBI:30616"/>
    </ligand>
</feature>
<evidence type="ECO:0000256" key="5">
    <source>
        <dbReference type="ARBA" id="ARBA00022679"/>
    </source>
</evidence>
<organism evidence="12 13">
    <name type="scientific">Vagococcus hydrophili</name>
    <dbReference type="NCBI Taxonomy" id="2714947"/>
    <lineage>
        <taxon>Bacteria</taxon>
        <taxon>Bacillati</taxon>
        <taxon>Bacillota</taxon>
        <taxon>Bacilli</taxon>
        <taxon>Lactobacillales</taxon>
        <taxon>Enterococcaceae</taxon>
        <taxon>Vagococcus</taxon>
    </lineage>
</organism>
<dbReference type="AlphaFoldDB" id="A0A6G8AWH4"/>
<feature type="binding site" evidence="11">
    <location>
        <position position="33"/>
    </location>
    <ligand>
        <name>substrate</name>
    </ligand>
</feature>
<dbReference type="UniPathway" id="UPA00053">
    <property type="reaction ID" value="UER00088"/>
</dbReference>
<evidence type="ECO:0000256" key="9">
    <source>
        <dbReference type="ARBA" id="ARBA00023141"/>
    </source>
</evidence>
<comment type="pathway">
    <text evidence="1 11">Metabolic intermediate biosynthesis; chorismate biosynthesis; chorismate from D-erythrose 4-phosphate and phosphoenolpyruvate: step 5/7.</text>
</comment>
<keyword evidence="7 11" id="KW-0418">Kinase</keyword>
<feature type="binding site" evidence="11">
    <location>
        <position position="78"/>
    </location>
    <ligand>
        <name>substrate</name>
    </ligand>
</feature>
<dbReference type="GO" id="GO:0005829">
    <property type="term" value="C:cytosol"/>
    <property type="evidence" value="ECO:0007669"/>
    <property type="project" value="TreeGrafter"/>
</dbReference>
<dbReference type="RefSeq" id="WP_166035677.1">
    <property type="nucleotide sequence ID" value="NZ_CP049887.1"/>
</dbReference>
<keyword evidence="5 11" id="KW-0808">Transferase</keyword>
<evidence type="ECO:0000256" key="1">
    <source>
        <dbReference type="ARBA" id="ARBA00004842"/>
    </source>
</evidence>
<evidence type="ECO:0000313" key="13">
    <source>
        <dbReference type="Proteomes" id="UP000501747"/>
    </source>
</evidence>
<keyword evidence="6 11" id="KW-0547">Nucleotide-binding</keyword>
<keyword evidence="11" id="KW-0460">Magnesium</keyword>
<evidence type="ECO:0000256" key="4">
    <source>
        <dbReference type="ARBA" id="ARBA00022605"/>
    </source>
</evidence>
<dbReference type="InterPro" id="IPR027417">
    <property type="entry name" value="P-loop_NTPase"/>
</dbReference>
<dbReference type="KEGG" id="vhy:G7082_13325"/>
<reference evidence="12 13" key="1">
    <citation type="submission" date="2020-03" db="EMBL/GenBank/DDBJ databases">
        <title>Vagococcus sp. nov., isolated from beetles.</title>
        <authorList>
            <person name="Hyun D.-W."/>
            <person name="Bae J.-W."/>
        </authorList>
    </citation>
    <scope>NUCLEOTIDE SEQUENCE [LARGE SCALE GENOMIC DNA]</scope>
    <source>
        <strain evidence="12 13">HDW17B</strain>
    </source>
</reference>
<dbReference type="PROSITE" id="PS01128">
    <property type="entry name" value="SHIKIMATE_KINASE"/>
    <property type="match status" value="1"/>
</dbReference>
<name>A0A6G8AWH4_9ENTE</name>
<feature type="binding site" evidence="11">
    <location>
        <begin position="11"/>
        <end position="16"/>
    </location>
    <ligand>
        <name>ATP</name>
        <dbReference type="ChEBI" id="CHEBI:30616"/>
    </ligand>
</feature>
<dbReference type="PANTHER" id="PTHR21087">
    <property type="entry name" value="SHIKIMATE KINASE"/>
    <property type="match status" value="1"/>
</dbReference>
<proteinExistence type="inferred from homology"/>
<evidence type="ECO:0000256" key="6">
    <source>
        <dbReference type="ARBA" id="ARBA00022741"/>
    </source>
</evidence>
<dbReference type="EMBL" id="CP049887">
    <property type="protein sequence ID" value="QIL49408.1"/>
    <property type="molecule type" value="Genomic_DNA"/>
</dbReference>
<dbReference type="InterPro" id="IPR000623">
    <property type="entry name" value="Shikimate_kinase/TSH1"/>
</dbReference>
<dbReference type="HAMAP" id="MF_00109">
    <property type="entry name" value="Shikimate_kinase"/>
    <property type="match status" value="1"/>
</dbReference>
<comment type="function">
    <text evidence="11">Catalyzes the specific phosphorylation of the 3-hydroxyl group of shikimic acid using ATP as a cosubstrate.</text>
</comment>
<feature type="binding site" evidence="11">
    <location>
        <position position="57"/>
    </location>
    <ligand>
        <name>substrate</name>
    </ligand>
</feature>
<dbReference type="PRINTS" id="PR01100">
    <property type="entry name" value="SHIKIMTKNASE"/>
</dbReference>
<feature type="binding site" evidence="11">
    <location>
        <position position="136"/>
    </location>
    <ligand>
        <name>substrate</name>
    </ligand>
</feature>
<evidence type="ECO:0000256" key="10">
    <source>
        <dbReference type="ARBA" id="ARBA00048567"/>
    </source>
</evidence>
<feature type="binding site" evidence="11">
    <location>
        <position position="15"/>
    </location>
    <ligand>
        <name>Mg(2+)</name>
        <dbReference type="ChEBI" id="CHEBI:18420"/>
    </ligand>
</feature>
<keyword evidence="13" id="KW-1185">Reference proteome</keyword>
<dbReference type="InterPro" id="IPR023000">
    <property type="entry name" value="Shikimate_kinase_CS"/>
</dbReference>
<keyword evidence="9 11" id="KW-0057">Aromatic amino acid biosynthesis</keyword>
<dbReference type="Gene3D" id="3.40.50.300">
    <property type="entry name" value="P-loop containing nucleotide triphosphate hydrolases"/>
    <property type="match status" value="1"/>
</dbReference>
<keyword evidence="8 11" id="KW-0067">ATP-binding</keyword>
<evidence type="ECO:0000256" key="3">
    <source>
        <dbReference type="ARBA" id="ARBA00012154"/>
    </source>
</evidence>
<evidence type="ECO:0000256" key="8">
    <source>
        <dbReference type="ARBA" id="ARBA00022840"/>
    </source>
</evidence>
<dbReference type="GO" id="GO:0008652">
    <property type="term" value="P:amino acid biosynthetic process"/>
    <property type="evidence" value="ECO:0007669"/>
    <property type="project" value="UniProtKB-KW"/>
</dbReference>
<dbReference type="GO" id="GO:0005524">
    <property type="term" value="F:ATP binding"/>
    <property type="evidence" value="ECO:0007669"/>
    <property type="project" value="UniProtKB-UniRule"/>
</dbReference>
<dbReference type="Pfam" id="PF01202">
    <property type="entry name" value="SKI"/>
    <property type="match status" value="1"/>
</dbReference>
<dbReference type="GO" id="GO:0004765">
    <property type="term" value="F:shikimate kinase activity"/>
    <property type="evidence" value="ECO:0007669"/>
    <property type="project" value="UniProtKB-UniRule"/>
</dbReference>
<dbReference type="SUPFAM" id="SSF52540">
    <property type="entry name" value="P-loop containing nucleoside triphosphate hydrolases"/>
    <property type="match status" value="1"/>
</dbReference>
<accession>A0A6G8AWH4</accession>
<gene>
    <name evidence="11" type="primary">aroK</name>
    <name evidence="12" type="ORF">G7082_13325</name>
</gene>
<comment type="subcellular location">
    <subcellularLocation>
        <location evidence="11">Cytoplasm</location>
    </subcellularLocation>
</comment>
<evidence type="ECO:0000256" key="11">
    <source>
        <dbReference type="HAMAP-Rule" id="MF_00109"/>
    </source>
</evidence>
<dbReference type="PANTHER" id="PTHR21087:SF16">
    <property type="entry name" value="SHIKIMATE KINASE 1, CHLOROPLASTIC"/>
    <property type="match status" value="1"/>
</dbReference>
<comment type="catalytic activity">
    <reaction evidence="10 11">
        <text>shikimate + ATP = 3-phosphoshikimate + ADP + H(+)</text>
        <dbReference type="Rhea" id="RHEA:13121"/>
        <dbReference type="ChEBI" id="CHEBI:15378"/>
        <dbReference type="ChEBI" id="CHEBI:30616"/>
        <dbReference type="ChEBI" id="CHEBI:36208"/>
        <dbReference type="ChEBI" id="CHEBI:145989"/>
        <dbReference type="ChEBI" id="CHEBI:456216"/>
        <dbReference type="EC" id="2.7.1.71"/>
    </reaction>
</comment>
<dbReference type="CDD" id="cd00464">
    <property type="entry name" value="SK"/>
    <property type="match status" value="1"/>
</dbReference>
<comment type="caution">
    <text evidence="11">Lacks conserved residue(s) required for the propagation of feature annotation.</text>
</comment>
<comment type="similarity">
    <text evidence="2 11">Belongs to the shikimate kinase family.</text>
</comment>
<evidence type="ECO:0000256" key="2">
    <source>
        <dbReference type="ARBA" id="ARBA00006997"/>
    </source>
</evidence>
<dbReference type="GO" id="GO:0009073">
    <property type="term" value="P:aromatic amino acid family biosynthetic process"/>
    <property type="evidence" value="ECO:0007669"/>
    <property type="project" value="UniProtKB-KW"/>
</dbReference>
<comment type="cofactor">
    <cofactor evidence="11">
        <name>Mg(2+)</name>
        <dbReference type="ChEBI" id="CHEBI:18420"/>
    </cofactor>
    <text evidence="11">Binds 1 Mg(2+) ion per subunit.</text>
</comment>
<dbReference type="InterPro" id="IPR031322">
    <property type="entry name" value="Shikimate/glucono_kinase"/>
</dbReference>
<sequence length="168" mass="18820">MESIILIGFMGSGKSSVGKELSKLLNINLVEVDQLIADVAGKSIPEIFEEEGEAGFREREFEVLKENLLSNQIIATGGGILTYPKSAELINRQSNVFFLKGDINVLIERISRDKTNQRPLANQKKESEIISLYKIREQSYHDAANYVIDVTHKSITQIAQEILNKVGR</sequence>
<protein>
    <recommendedName>
        <fullName evidence="3 11">Shikimate kinase</fullName>
        <shortName evidence="11">SK</shortName>
        <ecNumber evidence="3 11">2.7.1.71</ecNumber>
    </recommendedName>
</protein>
<dbReference type="Proteomes" id="UP000501747">
    <property type="component" value="Chromosome"/>
</dbReference>
<evidence type="ECO:0000256" key="7">
    <source>
        <dbReference type="ARBA" id="ARBA00022777"/>
    </source>
</evidence>
<comment type="subunit">
    <text evidence="11">Monomer.</text>
</comment>
<dbReference type="GO" id="GO:0009423">
    <property type="term" value="P:chorismate biosynthetic process"/>
    <property type="evidence" value="ECO:0007669"/>
    <property type="project" value="UniProtKB-UniRule"/>
</dbReference>
<keyword evidence="11" id="KW-0963">Cytoplasm</keyword>
<dbReference type="EC" id="2.7.1.71" evidence="3 11"/>